<reference evidence="3" key="1">
    <citation type="submission" date="2025-08" db="UniProtKB">
        <authorList>
            <consortium name="RefSeq"/>
        </authorList>
    </citation>
    <scope>IDENTIFICATION</scope>
</reference>
<dbReference type="AlphaFoldDB" id="A0A8B7XWJ6"/>
<dbReference type="Pfam" id="PF08241">
    <property type="entry name" value="Methyltransf_11"/>
    <property type="match status" value="1"/>
</dbReference>
<dbReference type="OMA" id="VYKRLIC"/>
<feature type="domain" description="Methyltransferase type 11" evidence="1">
    <location>
        <begin position="72"/>
        <end position="166"/>
    </location>
</feature>
<name>A0A8B7XWJ6_ACAPL</name>
<evidence type="ECO:0000259" key="1">
    <source>
        <dbReference type="Pfam" id="PF08241"/>
    </source>
</evidence>
<organism evidence="2 3">
    <name type="scientific">Acanthaster planci</name>
    <name type="common">Crown-of-thorns starfish</name>
    <dbReference type="NCBI Taxonomy" id="133434"/>
    <lineage>
        <taxon>Eukaryota</taxon>
        <taxon>Metazoa</taxon>
        <taxon>Echinodermata</taxon>
        <taxon>Eleutherozoa</taxon>
        <taxon>Asterozoa</taxon>
        <taxon>Asteroidea</taxon>
        <taxon>Valvatacea</taxon>
        <taxon>Valvatida</taxon>
        <taxon>Acanthasteridae</taxon>
        <taxon>Acanthaster</taxon>
    </lineage>
</organism>
<dbReference type="CDD" id="cd02440">
    <property type="entry name" value="AdoMet_MTases"/>
    <property type="match status" value="1"/>
</dbReference>
<dbReference type="RefSeq" id="XP_022084410.1">
    <property type="nucleotide sequence ID" value="XM_022228718.1"/>
</dbReference>
<dbReference type="GO" id="GO:0008757">
    <property type="term" value="F:S-adenosylmethionine-dependent methyltransferase activity"/>
    <property type="evidence" value="ECO:0007669"/>
    <property type="project" value="InterPro"/>
</dbReference>
<sequence>MASCGVPQTPSTVTSEKVHKTFCISADEKLDFYEKWAESYDQDVQNSGYEAPRLCAEAIGEVLMDKSVPVIDCAAGTGIVGEELAKVGFVTIDAVDYSQRSLDISASKGVYKRLICSKIDSNKIQDIADGAYGGLICVGALLLNDITHEAFPEWNRIVKKGGFMVFTLSKIEYDDDLPNHRVIIGDGIQKLIDNNIWELVNKTTIPYHSGYLADMFTIRLL</sequence>
<dbReference type="Gene3D" id="3.40.50.150">
    <property type="entry name" value="Vaccinia Virus protein VP39"/>
    <property type="match status" value="1"/>
</dbReference>
<dbReference type="Proteomes" id="UP000694845">
    <property type="component" value="Unplaced"/>
</dbReference>
<evidence type="ECO:0000313" key="2">
    <source>
        <dbReference type="Proteomes" id="UP000694845"/>
    </source>
</evidence>
<gene>
    <name evidence="3" type="primary">LOC110975866</name>
</gene>
<proteinExistence type="predicted"/>
<dbReference type="InterPro" id="IPR029063">
    <property type="entry name" value="SAM-dependent_MTases_sf"/>
</dbReference>
<dbReference type="InterPro" id="IPR013216">
    <property type="entry name" value="Methyltransf_11"/>
</dbReference>
<dbReference type="SUPFAM" id="SSF53335">
    <property type="entry name" value="S-adenosyl-L-methionine-dependent methyltransferases"/>
    <property type="match status" value="1"/>
</dbReference>
<accession>A0A8B7XWJ6</accession>
<dbReference type="OrthoDB" id="3647at2759"/>
<dbReference type="GeneID" id="110975866"/>
<protein>
    <submittedName>
        <fullName evidence="3">Methyltransferase-like protein 27</fullName>
    </submittedName>
</protein>
<dbReference type="KEGG" id="aplc:110975866"/>
<keyword evidence="2" id="KW-1185">Reference proteome</keyword>
<evidence type="ECO:0000313" key="3">
    <source>
        <dbReference type="RefSeq" id="XP_022084410.1"/>
    </source>
</evidence>